<evidence type="ECO:0000256" key="1">
    <source>
        <dbReference type="SAM" id="MobiDB-lite"/>
    </source>
</evidence>
<reference evidence="2 3" key="1">
    <citation type="journal article" date="2010" name="Nature">
        <title>Genome sequencing and analysis of the model grass Brachypodium distachyon.</title>
        <authorList>
            <consortium name="International Brachypodium Initiative"/>
        </authorList>
    </citation>
    <scope>NUCLEOTIDE SEQUENCE [LARGE SCALE GENOMIC DNA]</scope>
    <source>
        <strain evidence="2 3">Bd21</strain>
    </source>
</reference>
<name>A0A2K2DBK9_BRADI</name>
<organism evidence="2">
    <name type="scientific">Brachypodium distachyon</name>
    <name type="common">Purple false brome</name>
    <name type="synonym">Trachynia distachya</name>
    <dbReference type="NCBI Taxonomy" id="15368"/>
    <lineage>
        <taxon>Eukaryota</taxon>
        <taxon>Viridiplantae</taxon>
        <taxon>Streptophyta</taxon>
        <taxon>Embryophyta</taxon>
        <taxon>Tracheophyta</taxon>
        <taxon>Spermatophyta</taxon>
        <taxon>Magnoliopsida</taxon>
        <taxon>Liliopsida</taxon>
        <taxon>Poales</taxon>
        <taxon>Poaceae</taxon>
        <taxon>BOP clade</taxon>
        <taxon>Pooideae</taxon>
        <taxon>Stipodae</taxon>
        <taxon>Brachypodieae</taxon>
        <taxon>Brachypodium</taxon>
    </lineage>
</organism>
<evidence type="ECO:0000313" key="2">
    <source>
        <dbReference type="EMBL" id="PNT71665.1"/>
    </source>
</evidence>
<feature type="region of interest" description="Disordered" evidence="1">
    <location>
        <begin position="1"/>
        <end position="28"/>
    </location>
</feature>
<dbReference type="InParanoid" id="A0A2K2DBK9"/>
<protein>
    <recommendedName>
        <fullName evidence="5">Zinc finger GRF-type domain-containing protein</fullName>
    </recommendedName>
</protein>
<evidence type="ECO:0000313" key="4">
    <source>
        <dbReference type="Proteomes" id="UP000008810"/>
    </source>
</evidence>
<dbReference type="EMBL" id="CM000881">
    <property type="protein sequence ID" value="PNT71665.1"/>
    <property type="molecule type" value="Genomic_DNA"/>
</dbReference>
<dbReference type="Proteomes" id="UP000008810">
    <property type="component" value="Chromosome 2"/>
</dbReference>
<accession>A0A2K2DBK9</accession>
<reference evidence="3" key="3">
    <citation type="submission" date="2018-08" db="UniProtKB">
        <authorList>
            <consortium name="EnsemblPlants"/>
        </authorList>
    </citation>
    <scope>IDENTIFICATION</scope>
    <source>
        <strain evidence="3">cv. Bd21</strain>
    </source>
</reference>
<reference evidence="2" key="2">
    <citation type="submission" date="2017-06" db="EMBL/GenBank/DDBJ databases">
        <title>WGS assembly of Brachypodium distachyon.</title>
        <authorList>
            <consortium name="The International Brachypodium Initiative"/>
            <person name="Lucas S."/>
            <person name="Harmon-Smith M."/>
            <person name="Lail K."/>
            <person name="Tice H."/>
            <person name="Grimwood J."/>
            <person name="Bruce D."/>
            <person name="Barry K."/>
            <person name="Shu S."/>
            <person name="Lindquist E."/>
            <person name="Wang M."/>
            <person name="Pitluck S."/>
            <person name="Vogel J.P."/>
            <person name="Garvin D.F."/>
            <person name="Mockler T.C."/>
            <person name="Schmutz J."/>
            <person name="Rokhsar D."/>
            <person name="Bevan M.W."/>
        </authorList>
    </citation>
    <scope>NUCLEOTIDE SEQUENCE</scope>
    <source>
        <strain evidence="2">Bd21</strain>
    </source>
</reference>
<evidence type="ECO:0000313" key="3">
    <source>
        <dbReference type="EnsemblPlants" id="PNT71665"/>
    </source>
</evidence>
<keyword evidence="4" id="KW-1185">Reference proteome</keyword>
<evidence type="ECO:0008006" key="5">
    <source>
        <dbReference type="Google" id="ProtNLM"/>
    </source>
</evidence>
<dbReference type="PANTHER" id="PTHR35163:SF12">
    <property type="entry name" value="OS05G0134500 PROTEIN"/>
    <property type="match status" value="1"/>
</dbReference>
<dbReference type="PANTHER" id="PTHR35163">
    <property type="entry name" value="OS02G0467300 PROTEIN"/>
    <property type="match status" value="1"/>
</dbReference>
<dbReference type="AlphaFoldDB" id="A0A2K2DBK9"/>
<proteinExistence type="predicted"/>
<dbReference type="EnsemblPlants" id="PNT71665">
    <property type="protein sequence ID" value="PNT71665"/>
    <property type="gene ID" value="BRADI_2g33423v3"/>
</dbReference>
<gene>
    <name evidence="2" type="ORF">BRADI_2g33423v3</name>
</gene>
<sequence>MMGASSNEVQDSRLLGEGPGGRRLGTKLPLYTDDLPTIQADCSLGSRCRHGLLPMSRVSLEGKSTGRRFFGCPFEEMEDCGYVY</sequence>
<dbReference type="Gramene" id="PNT71665">
    <property type="protein sequence ID" value="PNT71665"/>
    <property type="gene ID" value="BRADI_2g33423v3"/>
</dbReference>